<dbReference type="InterPro" id="IPR036597">
    <property type="entry name" value="Fido-like_dom_sf"/>
</dbReference>
<dbReference type="OrthoDB" id="9814400at2"/>
<dbReference type="PIRSF" id="PIRSF038925">
    <property type="entry name" value="AMP-prot_trans"/>
    <property type="match status" value="1"/>
</dbReference>
<dbReference type="Pfam" id="PF02661">
    <property type="entry name" value="Fic"/>
    <property type="match status" value="1"/>
</dbReference>
<dbReference type="Pfam" id="PF21248">
    <property type="entry name" value="SoFic-like_C"/>
    <property type="match status" value="1"/>
</dbReference>
<evidence type="ECO:0000313" key="6">
    <source>
        <dbReference type="Proteomes" id="UP000181790"/>
    </source>
</evidence>
<evidence type="ECO:0000259" key="4">
    <source>
        <dbReference type="PROSITE" id="PS51459"/>
    </source>
</evidence>
<dbReference type="GO" id="GO:0005524">
    <property type="term" value="F:ATP binding"/>
    <property type="evidence" value="ECO:0007669"/>
    <property type="project" value="UniProtKB-KW"/>
</dbReference>
<feature type="active site" evidence="2">
    <location>
        <position position="197"/>
    </location>
</feature>
<dbReference type="Gene3D" id="1.10.3290.10">
    <property type="entry name" value="Fido-like domain"/>
    <property type="match status" value="1"/>
</dbReference>
<dbReference type="InterPro" id="IPR026287">
    <property type="entry name" value="SoFic-like"/>
</dbReference>
<dbReference type="EMBL" id="MORL01000095">
    <property type="protein sequence ID" value="OIN55507.1"/>
    <property type="molecule type" value="Genomic_DNA"/>
</dbReference>
<dbReference type="PANTHER" id="PTHR13504:SF35">
    <property type="entry name" value="PROTEIN ADENYLYLTRANSFERASE SOFIC"/>
    <property type="match status" value="1"/>
</dbReference>
<evidence type="ECO:0000256" key="1">
    <source>
        <dbReference type="PIRSR" id="PIRSR038925-1"/>
    </source>
</evidence>
<feature type="binding site" evidence="3">
    <location>
        <begin position="239"/>
        <end position="240"/>
    </location>
    <ligand>
        <name>ATP</name>
        <dbReference type="ChEBI" id="CHEBI:30616"/>
    </ligand>
</feature>
<dbReference type="RefSeq" id="WP_071506864.1">
    <property type="nucleotide sequence ID" value="NZ_MORL01000095.1"/>
</dbReference>
<feature type="binding site" evidence="1">
    <location>
        <position position="197"/>
    </location>
    <ligand>
        <name>ATP</name>
        <dbReference type="ChEBI" id="CHEBI:30616"/>
    </ligand>
</feature>
<reference evidence="5 6" key="1">
    <citation type="submission" date="2016-10" db="EMBL/GenBank/DDBJ databases">
        <title>Arsenicibacter rosenii gen. nov., sp. nov., an efficient arsenic-methylating bacterium isolated from an arsenic-contaminated paddy soil.</title>
        <authorList>
            <person name="Huang K."/>
        </authorList>
    </citation>
    <scope>NUCLEOTIDE SEQUENCE [LARGE SCALE GENOMIC DNA]</scope>
    <source>
        <strain evidence="5 6">SM-1</strain>
    </source>
</reference>
<feature type="binding site" evidence="1">
    <location>
        <position position="68"/>
    </location>
    <ligand>
        <name>ATP</name>
        <dbReference type="ChEBI" id="CHEBI:30616"/>
    </ligand>
</feature>
<dbReference type="Pfam" id="PF13784">
    <property type="entry name" value="Fic_N"/>
    <property type="match status" value="1"/>
</dbReference>
<feature type="binding site" evidence="1">
    <location>
        <begin position="202"/>
        <end position="208"/>
    </location>
    <ligand>
        <name>ATP</name>
        <dbReference type="ChEBI" id="CHEBI:30616"/>
    </ligand>
</feature>
<dbReference type="PANTHER" id="PTHR13504">
    <property type="entry name" value="FIDO DOMAIN-CONTAINING PROTEIN DDB_G0283145"/>
    <property type="match status" value="1"/>
</dbReference>
<protein>
    <recommendedName>
        <fullName evidence="4">Fido domain-containing protein</fullName>
    </recommendedName>
</protein>
<dbReference type="AlphaFoldDB" id="A0A1S2V9U3"/>
<sequence>MFDKNRPYNELVKLPPLVDLETKEILRATNQANKLLAELKGRCLSLPDPSLLINTIVLQESKDSSAIENIVTTQDELYRAVISPDDINKPATKEVLQYREALYLGYHMLNEHDLITTNLLVKVMQRLKATTVGIRNAAGTRLISSKTKDAIYTPPEGEQLIREKLHDLEQYIHDDHPDDPDPLIKMALIHYQFEAIHPFADGNGRTGRILNVLYLVQKKLLTLPVLYLSSYIINHKDDYYRLLRAVTEEQKWHEWILFMLSAIAETSSLTLQKIEGILRLYHDTLEKVRETLPNTNARDINDLLFSYPYVKIKTLELNGIAKRQTASLYLQQLAQAGVLIPLKYKKEIYYVNYRLMDLITG</sequence>
<evidence type="ECO:0000313" key="5">
    <source>
        <dbReference type="EMBL" id="OIN55507.1"/>
    </source>
</evidence>
<dbReference type="Proteomes" id="UP000181790">
    <property type="component" value="Unassembled WGS sequence"/>
</dbReference>
<feature type="binding site" evidence="3">
    <location>
        <begin position="201"/>
        <end position="208"/>
    </location>
    <ligand>
        <name>ATP</name>
        <dbReference type="ChEBI" id="CHEBI:30616"/>
    </ligand>
</feature>
<gene>
    <name evidence="5" type="ORF">BLX24_29920</name>
</gene>
<accession>A0A1S2V9U3</accession>
<dbReference type="InterPro" id="IPR048770">
    <property type="entry name" value="SoFic-like_C"/>
</dbReference>
<feature type="domain" description="Fido" evidence="4">
    <location>
        <begin position="115"/>
        <end position="261"/>
    </location>
</feature>
<dbReference type="SUPFAM" id="SSF140931">
    <property type="entry name" value="Fic-like"/>
    <property type="match status" value="1"/>
</dbReference>
<organism evidence="5 6">
    <name type="scientific">Arsenicibacter rosenii</name>
    <dbReference type="NCBI Taxonomy" id="1750698"/>
    <lineage>
        <taxon>Bacteria</taxon>
        <taxon>Pseudomonadati</taxon>
        <taxon>Bacteroidota</taxon>
        <taxon>Cytophagia</taxon>
        <taxon>Cytophagales</taxon>
        <taxon>Spirosomataceae</taxon>
        <taxon>Arsenicibacter</taxon>
    </lineage>
</organism>
<dbReference type="InterPro" id="IPR040198">
    <property type="entry name" value="Fido_containing"/>
</dbReference>
<dbReference type="InterPro" id="IPR025758">
    <property type="entry name" value="Fic/DOC_N"/>
</dbReference>
<feature type="binding site" evidence="1">
    <location>
        <position position="239"/>
    </location>
    <ligand>
        <name>ATP</name>
        <dbReference type="ChEBI" id="CHEBI:30616"/>
    </ligand>
</feature>
<dbReference type="InterPro" id="IPR003812">
    <property type="entry name" value="Fido"/>
</dbReference>
<evidence type="ECO:0000256" key="2">
    <source>
        <dbReference type="PIRSR" id="PIRSR640198-1"/>
    </source>
</evidence>
<keyword evidence="6" id="KW-1185">Reference proteome</keyword>
<keyword evidence="1" id="KW-0547">Nucleotide-binding</keyword>
<proteinExistence type="predicted"/>
<comment type="caution">
    <text evidence="5">The sequence shown here is derived from an EMBL/GenBank/DDBJ whole genome shotgun (WGS) entry which is preliminary data.</text>
</comment>
<keyword evidence="1" id="KW-0067">ATP-binding</keyword>
<evidence type="ECO:0000256" key="3">
    <source>
        <dbReference type="PIRSR" id="PIRSR640198-2"/>
    </source>
</evidence>
<name>A0A1S2V9U3_9BACT</name>
<dbReference type="PROSITE" id="PS51459">
    <property type="entry name" value="FIDO"/>
    <property type="match status" value="1"/>
</dbReference>